<dbReference type="EMBL" id="AODQ01000149">
    <property type="protein sequence ID" value="EMR01070.1"/>
    <property type="molecule type" value="Genomic_DNA"/>
</dbReference>
<sequence>MIPALLMLAACNVEEGGTEEHTITATINGENWYFYDATIRPSDEGGMVLRAMGYLLTEQDNAERANLEITFTGLSSPDQLREGYVAEFAATNTGNSAFAVLRLPNQQLMFDTKLDPETQGTFTVESVEDNQMSGTFSFVAKDQLGRPVTVESGDFDEVEIIR</sequence>
<evidence type="ECO:0000313" key="1">
    <source>
        <dbReference type="EMBL" id="EMR01070.1"/>
    </source>
</evidence>
<comment type="caution">
    <text evidence="1">The sequence shown here is derived from an EMBL/GenBank/DDBJ whole genome shotgun (WGS) entry which is preliminary data.</text>
</comment>
<reference evidence="1 2" key="1">
    <citation type="journal article" date="2013" name="Genome Announc.">
        <title>Draft Genome Sequence of Cesiribacter andamanensis Strain AMV16T, Isolated from a Soil Sample from a Mud Volcano in the Andaman Islands, India.</title>
        <authorList>
            <person name="Shivaji S."/>
            <person name="Ara S."/>
            <person name="Begum Z."/>
            <person name="Srinivas T.N."/>
            <person name="Singh A."/>
            <person name="Kumar Pinnaka A."/>
        </authorList>
    </citation>
    <scope>NUCLEOTIDE SEQUENCE [LARGE SCALE GENOMIC DNA]</scope>
    <source>
        <strain evidence="1 2">AMV16</strain>
    </source>
</reference>
<name>M7NGV7_9BACT</name>
<gene>
    <name evidence="1" type="ORF">ADICEAN_03794</name>
</gene>
<dbReference type="Proteomes" id="UP000011910">
    <property type="component" value="Unassembled WGS sequence"/>
</dbReference>
<dbReference type="AlphaFoldDB" id="M7NGV7"/>
<protein>
    <submittedName>
        <fullName evidence="1">Uncharacterized protein</fullName>
    </submittedName>
</protein>
<accession>M7NGV7</accession>
<evidence type="ECO:0000313" key="2">
    <source>
        <dbReference type="Proteomes" id="UP000011910"/>
    </source>
</evidence>
<keyword evidence="2" id="KW-1185">Reference proteome</keyword>
<organism evidence="1 2">
    <name type="scientific">Cesiribacter andamanensis AMV16</name>
    <dbReference type="NCBI Taxonomy" id="1279009"/>
    <lineage>
        <taxon>Bacteria</taxon>
        <taxon>Pseudomonadati</taxon>
        <taxon>Bacteroidota</taxon>
        <taxon>Cytophagia</taxon>
        <taxon>Cytophagales</taxon>
        <taxon>Cesiribacteraceae</taxon>
        <taxon>Cesiribacter</taxon>
    </lineage>
</organism>
<proteinExistence type="predicted"/>